<dbReference type="RefSeq" id="WP_060800795.1">
    <property type="nucleotide sequence ID" value="NZ_KQ957105.1"/>
</dbReference>
<dbReference type="InterPro" id="IPR024747">
    <property type="entry name" value="Pyridox_Oxase-rel"/>
</dbReference>
<sequence length="158" mass="18657">MFREMRRIKQELPLEEAKSLLMKNKRGVLSFNGEDDYPYAIPINFLYDEEENKIYFHGAKSGYKLDCIKKNNKACFVTYGDQELSENGWSYYLKSLIAFGEIEIIEDRDLAAKKLIELASRYFPSMEEINEVMERSFKNALVYSLNIQHMTCKRVHEK</sequence>
<name>A0A133PGY6_9FIRM</name>
<dbReference type="Gene3D" id="2.30.110.10">
    <property type="entry name" value="Electron Transport, Fmn-binding Protein, Chain A"/>
    <property type="match status" value="1"/>
</dbReference>
<gene>
    <name evidence="1" type="ORF">HMPREF3229_01906</name>
</gene>
<proteinExistence type="predicted"/>
<dbReference type="PANTHER" id="PTHR34071:SF2">
    <property type="entry name" value="FLAVIN-NUCLEOTIDE-BINDING PROTEIN"/>
    <property type="match status" value="1"/>
</dbReference>
<organism evidence="1">
    <name type="scientific">Peptoniphilus harei</name>
    <dbReference type="NCBI Taxonomy" id="54005"/>
    <lineage>
        <taxon>Bacteria</taxon>
        <taxon>Bacillati</taxon>
        <taxon>Bacillota</taxon>
        <taxon>Tissierellia</taxon>
        <taxon>Tissierellales</taxon>
        <taxon>Peptoniphilaceae</taxon>
        <taxon>Peptoniphilus</taxon>
    </lineage>
</organism>
<reference evidence="1 2" key="1">
    <citation type="submission" date="2016-01" db="EMBL/GenBank/DDBJ databases">
        <authorList>
            <person name="Oliw E.H."/>
        </authorList>
    </citation>
    <scope>NUCLEOTIDE SEQUENCE [LARGE SCALE GENOMIC DNA]</scope>
    <source>
        <strain evidence="1 2">CMW7756A</strain>
    </source>
</reference>
<accession>A0A133PGY6</accession>
<dbReference type="SUPFAM" id="SSF50475">
    <property type="entry name" value="FMN-binding split barrel"/>
    <property type="match status" value="1"/>
</dbReference>
<evidence type="ECO:0000313" key="2">
    <source>
        <dbReference type="Proteomes" id="UP000070174"/>
    </source>
</evidence>
<evidence type="ECO:0000313" key="1">
    <source>
        <dbReference type="EMBL" id="KXA27835.1"/>
    </source>
</evidence>
<dbReference type="Proteomes" id="UP000070174">
    <property type="component" value="Unassembled WGS sequence"/>
</dbReference>
<comment type="caution">
    <text evidence="1">The sequence shown here is derived from an EMBL/GenBank/DDBJ whole genome shotgun (WGS) entry which is preliminary data.</text>
</comment>
<protein>
    <submittedName>
        <fullName evidence="1">Putative 5-nitroimidazole antibiotic resistance protein NimB</fullName>
    </submittedName>
</protein>
<dbReference type="Pfam" id="PF12900">
    <property type="entry name" value="Pyridox_ox_2"/>
    <property type="match status" value="1"/>
</dbReference>
<dbReference type="PATRIC" id="fig|54005.3.peg.1869"/>
<dbReference type="PANTHER" id="PTHR34071">
    <property type="entry name" value="5-NITROIMIDAZOLE ANTIBIOTICS RESISTANCE PROTEIN, NIMA-FAMILY-RELATED PROTEIN-RELATED"/>
    <property type="match status" value="1"/>
</dbReference>
<dbReference type="AlphaFoldDB" id="A0A133PGY6"/>
<dbReference type="InterPro" id="IPR012349">
    <property type="entry name" value="Split_barrel_FMN-bd"/>
</dbReference>
<dbReference type="EMBL" id="LRQE01000050">
    <property type="protein sequence ID" value="KXA27835.1"/>
    <property type="molecule type" value="Genomic_DNA"/>
</dbReference>